<dbReference type="InterPro" id="IPR014240">
    <property type="entry name" value="YteA"/>
</dbReference>
<dbReference type="Pfam" id="PF01258">
    <property type="entry name" value="zf-dskA_traR"/>
    <property type="match status" value="1"/>
</dbReference>
<comment type="caution">
    <text evidence="6">The sequence shown here is derived from an EMBL/GenBank/DDBJ whole genome shotgun (WGS) entry which is preliminary data.</text>
</comment>
<dbReference type="Gene3D" id="1.20.120.910">
    <property type="entry name" value="DksA, coiled-coil domain"/>
    <property type="match status" value="1"/>
</dbReference>
<name>A0A841Q8P6_9BACI</name>
<sequence length="263" mass="30491">MLTAKQLQTFRSQLQKEKEDIEQRLEANNHFDLKMGHYHESMSELSSYDNHPADEGTALFEREKDIALNEHVEDELKDIKKAIQAIDKGTYGKCEVCGKDIPVERLEALPTTSYCIDHTPEDYISQERPAEEDVLEPPFGQFEFDDKDGEVFDAEDSWQEVAKWGTSNTPSDFVVAPDHYNETYIESDDRVGYVEDYENFVGNDIDGKNIMVYPTPRHKEYEEDLDAEDVMTIFGDLKPYEIDPYTEEALEERKQNGKNNHEK</sequence>
<dbReference type="EMBL" id="JACHGH010000012">
    <property type="protein sequence ID" value="MBB6454778.1"/>
    <property type="molecule type" value="Genomic_DNA"/>
</dbReference>
<dbReference type="Proteomes" id="UP000581688">
    <property type="component" value="Unassembled WGS sequence"/>
</dbReference>
<gene>
    <name evidence="6" type="ORF">HNQ94_003267</name>
</gene>
<keyword evidence="7" id="KW-1185">Reference proteome</keyword>
<evidence type="ECO:0000313" key="6">
    <source>
        <dbReference type="EMBL" id="MBB6454778.1"/>
    </source>
</evidence>
<feature type="domain" description="Zinc finger DksA/TraR C4-type" evidence="5">
    <location>
        <begin position="89"/>
        <end position="117"/>
    </location>
</feature>
<evidence type="ECO:0000256" key="3">
    <source>
        <dbReference type="ARBA" id="ARBA00022833"/>
    </source>
</evidence>
<keyword evidence="3" id="KW-0862">Zinc</keyword>
<dbReference type="PANTHER" id="PTHR33823:SF4">
    <property type="entry name" value="GENERAL STRESS PROTEIN 16O"/>
    <property type="match status" value="1"/>
</dbReference>
<dbReference type="SUPFAM" id="SSF57716">
    <property type="entry name" value="Glucocorticoid receptor-like (DNA-binding domain)"/>
    <property type="match status" value="1"/>
</dbReference>
<accession>A0A841Q8P6</accession>
<evidence type="ECO:0000256" key="1">
    <source>
        <dbReference type="ARBA" id="ARBA00022723"/>
    </source>
</evidence>
<reference evidence="6 7" key="1">
    <citation type="submission" date="2020-08" db="EMBL/GenBank/DDBJ databases">
        <title>Genomic Encyclopedia of Type Strains, Phase IV (KMG-IV): sequencing the most valuable type-strain genomes for metagenomic binning, comparative biology and taxonomic classification.</title>
        <authorList>
            <person name="Goeker M."/>
        </authorList>
    </citation>
    <scope>NUCLEOTIDE SEQUENCE [LARGE SCALE GENOMIC DNA]</scope>
    <source>
        <strain evidence="6 7">DSM 19612</strain>
    </source>
</reference>
<dbReference type="RefSeq" id="WP_174497385.1">
    <property type="nucleotide sequence ID" value="NZ_CADDWK010000014.1"/>
</dbReference>
<dbReference type="InterPro" id="IPR000962">
    <property type="entry name" value="Znf_DskA_TraR"/>
</dbReference>
<dbReference type="SUPFAM" id="SSF109635">
    <property type="entry name" value="DnaK suppressor protein DksA, alpha-hairpin domain"/>
    <property type="match status" value="1"/>
</dbReference>
<feature type="zinc finger region" description="dksA C4-type" evidence="4">
    <location>
        <begin position="94"/>
        <end position="118"/>
    </location>
</feature>
<dbReference type="PROSITE" id="PS51128">
    <property type="entry name" value="ZF_DKSA_2"/>
    <property type="match status" value="1"/>
</dbReference>
<keyword evidence="1" id="KW-0479">Metal-binding</keyword>
<evidence type="ECO:0000256" key="4">
    <source>
        <dbReference type="PROSITE-ProRule" id="PRU00510"/>
    </source>
</evidence>
<dbReference type="AlphaFoldDB" id="A0A841Q8P6"/>
<dbReference type="InterPro" id="IPR037187">
    <property type="entry name" value="DnaK_N"/>
</dbReference>
<evidence type="ECO:0000313" key="7">
    <source>
        <dbReference type="Proteomes" id="UP000581688"/>
    </source>
</evidence>
<evidence type="ECO:0000259" key="5">
    <source>
        <dbReference type="Pfam" id="PF01258"/>
    </source>
</evidence>
<protein>
    <submittedName>
        <fullName evidence="6">YteA family regulatory protein</fullName>
    </submittedName>
</protein>
<proteinExistence type="predicted"/>
<evidence type="ECO:0000256" key="2">
    <source>
        <dbReference type="ARBA" id="ARBA00022771"/>
    </source>
</evidence>
<organism evidence="6 7">
    <name type="scientific">Salirhabdus euzebyi</name>
    <dbReference type="NCBI Taxonomy" id="394506"/>
    <lineage>
        <taxon>Bacteria</taxon>
        <taxon>Bacillati</taxon>
        <taxon>Bacillota</taxon>
        <taxon>Bacilli</taxon>
        <taxon>Bacillales</taxon>
        <taxon>Bacillaceae</taxon>
        <taxon>Salirhabdus</taxon>
    </lineage>
</organism>
<dbReference type="NCBIfam" id="TIGR02890">
    <property type="entry name" value="bacill_yteA"/>
    <property type="match status" value="1"/>
</dbReference>
<keyword evidence="2" id="KW-0863">Zinc-finger</keyword>
<dbReference type="PANTHER" id="PTHR33823">
    <property type="entry name" value="RNA POLYMERASE-BINDING TRANSCRIPTION FACTOR DKSA-RELATED"/>
    <property type="match status" value="1"/>
</dbReference>
<dbReference type="GO" id="GO:0008270">
    <property type="term" value="F:zinc ion binding"/>
    <property type="evidence" value="ECO:0007669"/>
    <property type="project" value="UniProtKB-KW"/>
</dbReference>